<evidence type="ECO:0000313" key="1">
    <source>
        <dbReference type="EMBL" id="BBX21708.1"/>
    </source>
</evidence>
<dbReference type="Gene3D" id="3.40.50.10540">
    <property type="entry name" value="Crotonobetainyl-coa:carnitine coa-transferase, domain 1"/>
    <property type="match status" value="1"/>
</dbReference>
<dbReference type="GO" id="GO:0003824">
    <property type="term" value="F:catalytic activity"/>
    <property type="evidence" value="ECO:0007669"/>
    <property type="project" value="InterPro"/>
</dbReference>
<dbReference type="InterPro" id="IPR050509">
    <property type="entry name" value="CoA-transferase_III"/>
</dbReference>
<dbReference type="AlphaFoldDB" id="A0AAD1HWA3"/>
<dbReference type="InterPro" id="IPR023606">
    <property type="entry name" value="CoA-Trfase_III_dom_1_sf"/>
</dbReference>
<dbReference type="SUPFAM" id="SSF89796">
    <property type="entry name" value="CoA-transferase family III (CaiB/BaiF)"/>
    <property type="match status" value="1"/>
</dbReference>
<reference evidence="1 2" key="1">
    <citation type="journal article" date="2019" name="Emerg. Microbes Infect.">
        <title>Comprehensive subspecies identification of 175 nontuberculous mycobacteria species based on 7547 genomic profiles.</title>
        <authorList>
            <person name="Matsumoto Y."/>
            <person name="Kinjo T."/>
            <person name="Motooka D."/>
            <person name="Nabeya D."/>
            <person name="Jung N."/>
            <person name="Uechi K."/>
            <person name="Horii T."/>
            <person name="Iida T."/>
            <person name="Fujita J."/>
            <person name="Nakamura S."/>
        </authorList>
    </citation>
    <scope>NUCLEOTIDE SEQUENCE [LARGE SCALE GENOMIC DNA]</scope>
    <source>
        <strain evidence="1 2">JCM 12143</strain>
    </source>
</reference>
<dbReference type="PANTHER" id="PTHR48228:SF5">
    <property type="entry name" value="ALPHA-METHYLACYL-COA RACEMASE"/>
    <property type="match status" value="1"/>
</dbReference>
<dbReference type="EMBL" id="AP022564">
    <property type="protein sequence ID" value="BBX21708.1"/>
    <property type="molecule type" value="Genomic_DNA"/>
</dbReference>
<dbReference type="RefSeq" id="WP_085259061.1">
    <property type="nucleotide sequence ID" value="NZ_AP022564.1"/>
</dbReference>
<sequence length="334" mass="35678">MEAPLKGIRTVELSGIGPSRYCGMLLAELGADVVLVTRPGEAPRRADSVVGRGRRSVVADLKTTEGREAVLALIDDADLLIEPYRPGVAERLGIGPDVCLGRNPGLIYGRITGWGQDGPLAATAGHDINYIAITGVLHSIGRAGGPPQPPLNLVGDFGAGTMFLLTGMLAALHQRDRTGAGSVIDASITDGTLSLAGFILGLRNEGKWSDDRGSNLLDTGAPYYDVYQTADELWMAVGAIEPQFFSELLRLLAIDDAPPQDDRAQWPRLRTLIADRFRQRTRDQWTLVFAGTNACVAPVLTFAEAAGHPHIRARGSLIESDGRLFPAPTPRITG</sequence>
<organism evidence="1 2">
    <name type="scientific">Mycolicibacter terrae</name>
    <dbReference type="NCBI Taxonomy" id="1788"/>
    <lineage>
        <taxon>Bacteria</taxon>
        <taxon>Bacillati</taxon>
        <taxon>Actinomycetota</taxon>
        <taxon>Actinomycetes</taxon>
        <taxon>Mycobacteriales</taxon>
        <taxon>Mycobacteriaceae</taxon>
        <taxon>Mycolicibacter</taxon>
    </lineage>
</organism>
<dbReference type="Proteomes" id="UP000467636">
    <property type="component" value="Chromosome"/>
</dbReference>
<name>A0AAD1HWA3_9MYCO</name>
<proteinExistence type="predicted"/>
<dbReference type="PANTHER" id="PTHR48228">
    <property type="entry name" value="SUCCINYL-COA--D-CITRAMALATE COA-TRANSFERASE"/>
    <property type="match status" value="1"/>
</dbReference>
<dbReference type="InterPro" id="IPR003673">
    <property type="entry name" value="CoA-Trfase_fam_III"/>
</dbReference>
<keyword evidence="2" id="KW-1185">Reference proteome</keyword>
<accession>A0AAD1HWA3</accession>
<protein>
    <submittedName>
        <fullName evidence="1">Alpha-methylacyl-CoA racemase</fullName>
    </submittedName>
</protein>
<dbReference type="Pfam" id="PF02515">
    <property type="entry name" value="CoA_transf_3"/>
    <property type="match status" value="1"/>
</dbReference>
<dbReference type="Gene3D" id="3.30.1540.10">
    <property type="entry name" value="formyl-coa transferase, domain 3"/>
    <property type="match status" value="1"/>
</dbReference>
<dbReference type="InterPro" id="IPR044855">
    <property type="entry name" value="CoA-Trfase_III_dom3_sf"/>
</dbReference>
<evidence type="ECO:0000313" key="2">
    <source>
        <dbReference type="Proteomes" id="UP000467636"/>
    </source>
</evidence>
<gene>
    <name evidence="1" type="ORF">MTER_11190</name>
</gene>